<organism evidence="1 2">
    <name type="scientific">Spiromyces aspiralis</name>
    <dbReference type="NCBI Taxonomy" id="68401"/>
    <lineage>
        <taxon>Eukaryota</taxon>
        <taxon>Fungi</taxon>
        <taxon>Fungi incertae sedis</taxon>
        <taxon>Zoopagomycota</taxon>
        <taxon>Kickxellomycotina</taxon>
        <taxon>Kickxellomycetes</taxon>
        <taxon>Kickxellales</taxon>
        <taxon>Kickxellaceae</taxon>
        <taxon>Spiromyces</taxon>
    </lineage>
</organism>
<dbReference type="Proteomes" id="UP001145114">
    <property type="component" value="Unassembled WGS sequence"/>
</dbReference>
<comment type="caution">
    <text evidence="1">The sequence shown here is derived from an EMBL/GenBank/DDBJ whole genome shotgun (WGS) entry which is preliminary data.</text>
</comment>
<proteinExistence type="predicted"/>
<evidence type="ECO:0000313" key="2">
    <source>
        <dbReference type="Proteomes" id="UP001145114"/>
    </source>
</evidence>
<keyword evidence="2" id="KW-1185">Reference proteome</keyword>
<sequence length="276" mass="30243">MPPASTSTSQPSSLWLSPFPTTAAARFQFHRPSLPILPTAAIAAATAMAGGPIPPIPGVTTSTDLNLQRVSVPIYKGAPVKSNGSAEDDDRGESNDDDNNSHDNEQEDCNSNSNCDSSYPRKQKIRFADDLYTPLWVRGTGEAKEGFCDACNPGKWLQLKNSAYWYHKQFHHGVSSVSGRPFVRPLQVRHLEPELIEGLCHQCRQWVPVANIKRKSGVLWFKHAHKCHVYHRPKVGRHGGVDVDVDVDVNVTTTTAAAAVDKYADSGNDTAIDWSS</sequence>
<name>A0ACC1HID5_9FUNG</name>
<evidence type="ECO:0000313" key="1">
    <source>
        <dbReference type="EMBL" id="KAJ1674873.1"/>
    </source>
</evidence>
<dbReference type="EMBL" id="JAMZIH010005629">
    <property type="protein sequence ID" value="KAJ1674873.1"/>
    <property type="molecule type" value="Genomic_DNA"/>
</dbReference>
<protein>
    <submittedName>
        <fullName evidence="1">Uncharacterized protein</fullName>
    </submittedName>
</protein>
<accession>A0ACC1HID5</accession>
<gene>
    <name evidence="1" type="ORF">EV182_002389</name>
</gene>
<reference evidence="1" key="1">
    <citation type="submission" date="2022-06" db="EMBL/GenBank/DDBJ databases">
        <title>Phylogenomic reconstructions and comparative analyses of Kickxellomycotina fungi.</title>
        <authorList>
            <person name="Reynolds N.K."/>
            <person name="Stajich J.E."/>
            <person name="Barry K."/>
            <person name="Grigoriev I.V."/>
            <person name="Crous P."/>
            <person name="Smith M.E."/>
        </authorList>
    </citation>
    <scope>NUCLEOTIDE SEQUENCE</scope>
    <source>
        <strain evidence="1">RSA 2271</strain>
    </source>
</reference>